<protein>
    <submittedName>
        <fullName evidence="2">Efflux RND transporter permease subunit</fullName>
    </submittedName>
</protein>
<keyword evidence="1" id="KW-1133">Transmembrane helix</keyword>
<sequence>MFLAELCVKRPVFTTMLIMALVVMGWFSYERLGLDLLPKIDRPTITITTKLAGASPEEMETQVTKPIE</sequence>
<evidence type="ECO:0000256" key="1">
    <source>
        <dbReference type="SAM" id="Phobius"/>
    </source>
</evidence>
<gene>
    <name evidence="2" type="ORF">HYY65_14060</name>
</gene>
<dbReference type="GO" id="GO:0042910">
    <property type="term" value="F:xenobiotic transmembrane transporter activity"/>
    <property type="evidence" value="ECO:0007669"/>
    <property type="project" value="TreeGrafter"/>
</dbReference>
<feature type="transmembrane region" description="Helical" evidence="1">
    <location>
        <begin position="12"/>
        <end position="29"/>
    </location>
</feature>
<evidence type="ECO:0000313" key="2">
    <source>
        <dbReference type="EMBL" id="MBI3016150.1"/>
    </source>
</evidence>
<evidence type="ECO:0000313" key="3">
    <source>
        <dbReference type="Proteomes" id="UP000741360"/>
    </source>
</evidence>
<dbReference type="PANTHER" id="PTHR32063">
    <property type="match status" value="1"/>
</dbReference>
<reference evidence="2" key="1">
    <citation type="submission" date="2020-07" db="EMBL/GenBank/DDBJ databases">
        <title>Huge and variable diversity of episymbiotic CPR bacteria and DPANN archaea in groundwater ecosystems.</title>
        <authorList>
            <person name="He C.Y."/>
            <person name="Keren R."/>
            <person name="Whittaker M."/>
            <person name="Farag I.F."/>
            <person name="Doudna J."/>
            <person name="Cate J.H.D."/>
            <person name="Banfield J.F."/>
        </authorList>
    </citation>
    <scope>NUCLEOTIDE SEQUENCE</scope>
    <source>
        <strain evidence="2">NC_groundwater_717_Ag_S-0.2um_59_8</strain>
    </source>
</reference>
<dbReference type="PANTHER" id="PTHR32063:SF0">
    <property type="entry name" value="SWARMING MOTILITY PROTEIN SWRC"/>
    <property type="match status" value="1"/>
</dbReference>
<organism evidence="2 3">
    <name type="scientific">Tectimicrobiota bacterium</name>
    <dbReference type="NCBI Taxonomy" id="2528274"/>
    <lineage>
        <taxon>Bacteria</taxon>
        <taxon>Pseudomonadati</taxon>
        <taxon>Nitrospinota/Tectimicrobiota group</taxon>
        <taxon>Candidatus Tectimicrobiota</taxon>
    </lineage>
</organism>
<dbReference type="AlphaFoldDB" id="A0A932M244"/>
<keyword evidence="1" id="KW-0812">Transmembrane</keyword>
<dbReference type="InterPro" id="IPR001036">
    <property type="entry name" value="Acrflvin-R"/>
</dbReference>
<comment type="caution">
    <text evidence="2">The sequence shown here is derived from an EMBL/GenBank/DDBJ whole genome shotgun (WGS) entry which is preliminary data.</text>
</comment>
<dbReference type="Pfam" id="PF00873">
    <property type="entry name" value="ACR_tran"/>
    <property type="match status" value="1"/>
</dbReference>
<dbReference type="Gene3D" id="1.20.1640.10">
    <property type="entry name" value="Multidrug efflux transporter AcrB transmembrane domain"/>
    <property type="match status" value="1"/>
</dbReference>
<dbReference type="PRINTS" id="PR00702">
    <property type="entry name" value="ACRIFLAVINRP"/>
</dbReference>
<proteinExistence type="predicted"/>
<dbReference type="SUPFAM" id="SSF82693">
    <property type="entry name" value="Multidrug efflux transporter AcrB pore domain, PN1, PN2, PC1 and PC2 subdomains"/>
    <property type="match status" value="1"/>
</dbReference>
<feature type="non-terminal residue" evidence="2">
    <location>
        <position position="68"/>
    </location>
</feature>
<name>A0A932M244_UNCTE</name>
<dbReference type="GO" id="GO:0005886">
    <property type="term" value="C:plasma membrane"/>
    <property type="evidence" value="ECO:0007669"/>
    <property type="project" value="TreeGrafter"/>
</dbReference>
<dbReference type="EMBL" id="JACPSX010000268">
    <property type="protein sequence ID" value="MBI3016150.1"/>
    <property type="molecule type" value="Genomic_DNA"/>
</dbReference>
<accession>A0A932M244</accession>
<dbReference type="Gene3D" id="3.30.70.1430">
    <property type="entry name" value="Multidrug efflux transporter AcrB pore domain"/>
    <property type="match status" value="1"/>
</dbReference>
<keyword evidence="1" id="KW-0472">Membrane</keyword>
<dbReference type="Proteomes" id="UP000741360">
    <property type="component" value="Unassembled WGS sequence"/>
</dbReference>